<dbReference type="PANTHER" id="PTHR11019:SF159">
    <property type="entry name" value="TRANSCRIPTIONAL REGULATOR-RELATED"/>
    <property type="match status" value="1"/>
</dbReference>
<gene>
    <name evidence="6" type="ORF">EDC28_11128</name>
</gene>
<dbReference type="GO" id="GO:0003700">
    <property type="term" value="F:DNA-binding transcription factor activity"/>
    <property type="evidence" value="ECO:0007669"/>
    <property type="project" value="InterPro"/>
</dbReference>
<protein>
    <submittedName>
        <fullName evidence="6">AraC family transcriptional regulator</fullName>
    </submittedName>
</protein>
<evidence type="ECO:0000256" key="2">
    <source>
        <dbReference type="ARBA" id="ARBA00023015"/>
    </source>
</evidence>
<dbReference type="AlphaFoldDB" id="A0A3N1PBA6"/>
<dbReference type="STRING" id="584787.GCA_001247655_03505"/>
<feature type="domain" description="HTH araC/xylS-type" evidence="5">
    <location>
        <begin position="144"/>
        <end position="241"/>
    </location>
</feature>
<evidence type="ECO:0000313" key="6">
    <source>
        <dbReference type="EMBL" id="ROQ21926.1"/>
    </source>
</evidence>
<keyword evidence="7" id="KW-1185">Reference proteome</keyword>
<dbReference type="Gene3D" id="1.10.10.60">
    <property type="entry name" value="Homeodomain-like"/>
    <property type="match status" value="1"/>
</dbReference>
<dbReference type="CDD" id="cd06124">
    <property type="entry name" value="cupin_NimR-like_N"/>
    <property type="match status" value="1"/>
</dbReference>
<dbReference type="InterPro" id="IPR009057">
    <property type="entry name" value="Homeodomain-like_sf"/>
</dbReference>
<dbReference type="Pfam" id="PF12833">
    <property type="entry name" value="HTH_18"/>
    <property type="match status" value="1"/>
</dbReference>
<dbReference type="Pfam" id="PF02311">
    <property type="entry name" value="AraC_binding"/>
    <property type="match status" value="1"/>
</dbReference>
<keyword evidence="4" id="KW-0804">Transcription</keyword>
<comment type="caution">
    <text evidence="6">The sequence shown here is derived from an EMBL/GenBank/DDBJ whole genome shotgun (WGS) entry which is preliminary data.</text>
</comment>
<organism evidence="6 7">
    <name type="scientific">Gallaecimonas pentaromativorans</name>
    <dbReference type="NCBI Taxonomy" id="584787"/>
    <lineage>
        <taxon>Bacteria</taxon>
        <taxon>Pseudomonadati</taxon>
        <taxon>Pseudomonadota</taxon>
        <taxon>Gammaproteobacteria</taxon>
        <taxon>Enterobacterales</taxon>
        <taxon>Gallaecimonadaceae</taxon>
        <taxon>Gallaecimonas</taxon>
    </lineage>
</organism>
<dbReference type="Proteomes" id="UP000268033">
    <property type="component" value="Unassembled WGS sequence"/>
</dbReference>
<dbReference type="InterPro" id="IPR003313">
    <property type="entry name" value="AraC-bd"/>
</dbReference>
<dbReference type="PROSITE" id="PS01124">
    <property type="entry name" value="HTH_ARAC_FAMILY_2"/>
    <property type="match status" value="1"/>
</dbReference>
<dbReference type="SUPFAM" id="SSF51182">
    <property type="entry name" value="RmlC-like cupins"/>
    <property type="match status" value="1"/>
</dbReference>
<dbReference type="PANTHER" id="PTHR11019">
    <property type="entry name" value="HTH-TYPE TRANSCRIPTIONAL REGULATOR NIMR"/>
    <property type="match status" value="1"/>
</dbReference>
<accession>A0A3N1PBA6</accession>
<sequence>MSLFSAQTLSHQKGHEISLHSHLQGQLTLVLGGTANIHNDQGWWLATAGSAVWVPPGVRHCASYQEQAEIINLLLDVEAGDKAPGDCCLVMVSALLRELAREASRLEKNDDAQKPIRALVLRQLQGHAVQTELYVPQGEDKRLRAVTGWLRSHPGSTDELAALAERAFTSPRTLARLFEKETGMSFSRWRERLRIVVAIDRLVSGQSIITIALDLGYQSASAFTAVFTRVMGMPPRKYLARLQQPDL</sequence>
<proteinExistence type="predicted"/>
<dbReference type="GO" id="GO:0043565">
    <property type="term" value="F:sequence-specific DNA binding"/>
    <property type="evidence" value="ECO:0007669"/>
    <property type="project" value="InterPro"/>
</dbReference>
<evidence type="ECO:0000256" key="3">
    <source>
        <dbReference type="ARBA" id="ARBA00023125"/>
    </source>
</evidence>
<keyword evidence="3" id="KW-0238">DNA-binding</keyword>
<dbReference type="SUPFAM" id="SSF46689">
    <property type="entry name" value="Homeodomain-like"/>
    <property type="match status" value="1"/>
</dbReference>
<evidence type="ECO:0000313" key="7">
    <source>
        <dbReference type="Proteomes" id="UP000268033"/>
    </source>
</evidence>
<evidence type="ECO:0000256" key="1">
    <source>
        <dbReference type="ARBA" id="ARBA00022491"/>
    </source>
</evidence>
<dbReference type="FunFam" id="1.10.10.60:FF:000132">
    <property type="entry name" value="AraC family transcriptional regulator"/>
    <property type="match status" value="1"/>
</dbReference>
<dbReference type="PROSITE" id="PS00041">
    <property type="entry name" value="HTH_ARAC_FAMILY_1"/>
    <property type="match status" value="1"/>
</dbReference>
<dbReference type="InterPro" id="IPR018060">
    <property type="entry name" value="HTH_AraC"/>
</dbReference>
<dbReference type="RefSeq" id="WP_123422439.1">
    <property type="nucleotide sequence ID" value="NZ_RJUL01000011.1"/>
</dbReference>
<name>A0A3N1PBA6_9GAMM</name>
<dbReference type="InterPro" id="IPR018062">
    <property type="entry name" value="HTH_AraC-typ_CS"/>
</dbReference>
<keyword evidence="2" id="KW-0805">Transcription regulation</keyword>
<evidence type="ECO:0000256" key="4">
    <source>
        <dbReference type="ARBA" id="ARBA00023163"/>
    </source>
</evidence>
<dbReference type="InterPro" id="IPR014710">
    <property type="entry name" value="RmlC-like_jellyroll"/>
</dbReference>
<reference evidence="6 7" key="1">
    <citation type="submission" date="2018-11" db="EMBL/GenBank/DDBJ databases">
        <title>Genomic Encyclopedia of Type Strains, Phase IV (KMG-IV): sequencing the most valuable type-strain genomes for metagenomic binning, comparative biology and taxonomic classification.</title>
        <authorList>
            <person name="Goeker M."/>
        </authorList>
    </citation>
    <scope>NUCLEOTIDE SEQUENCE [LARGE SCALE GENOMIC DNA]</scope>
    <source>
        <strain evidence="6 7">DSM 21945</strain>
    </source>
</reference>
<dbReference type="InterPro" id="IPR011051">
    <property type="entry name" value="RmlC_Cupin_sf"/>
</dbReference>
<evidence type="ECO:0000259" key="5">
    <source>
        <dbReference type="PROSITE" id="PS01124"/>
    </source>
</evidence>
<dbReference type="EMBL" id="RJUL01000011">
    <property type="protein sequence ID" value="ROQ21926.1"/>
    <property type="molecule type" value="Genomic_DNA"/>
</dbReference>
<dbReference type="Gene3D" id="2.60.120.10">
    <property type="entry name" value="Jelly Rolls"/>
    <property type="match status" value="1"/>
</dbReference>
<keyword evidence="1" id="KW-0678">Repressor</keyword>
<dbReference type="SMART" id="SM00342">
    <property type="entry name" value="HTH_ARAC"/>
    <property type="match status" value="1"/>
</dbReference>